<dbReference type="EMBL" id="CZBF01000005">
    <property type="protein sequence ID" value="CUQ09784.1"/>
    <property type="molecule type" value="Genomic_DNA"/>
</dbReference>
<gene>
    <name evidence="1" type="ORF">ERS852554_02915</name>
</gene>
<dbReference type="RefSeq" id="WP_057281872.1">
    <property type="nucleotide sequence ID" value="NZ_CZBF01000005.1"/>
</dbReference>
<sequence>MDIQTAKQISIAEYLHSLGCSPVRRQGGNLWYKSPLREETEASFKVNTGKNLWYDFATGKGGNIIALAAELYASDHVPYLLEMIARQAPHVRPVSFSFGGQTLSQPSFRQLEVMPLSSPALFSYLRERGINTELAKRECREVHYLTDGKPYFAVGFPNRSGGYEIRNKFFKGCIAPKDITHIRQTEPGETCCLFEGFMDYLSFLTLRQERHPDRPALDGQDCIVLNSVSNLSKALRPLGDYERIHCFLDNDRAGLEALREIQREYGLRVRDASHVYSGYKDLNDYLNGKKLSQQANPVRQAKQVQWVQQPGKKKGKGIGM</sequence>
<dbReference type="SUPFAM" id="SSF56731">
    <property type="entry name" value="DNA primase core"/>
    <property type="match status" value="1"/>
</dbReference>
<dbReference type="Gene3D" id="3.40.1360.10">
    <property type="match status" value="1"/>
</dbReference>
<dbReference type="GO" id="GO:0008270">
    <property type="term" value="F:zinc ion binding"/>
    <property type="evidence" value="ECO:0007669"/>
    <property type="project" value="InterPro"/>
</dbReference>
<dbReference type="Pfam" id="PF13155">
    <property type="entry name" value="Toprim_2"/>
    <property type="match status" value="1"/>
</dbReference>
<dbReference type="GO" id="GO:0006260">
    <property type="term" value="P:DNA replication"/>
    <property type="evidence" value="ECO:0007669"/>
    <property type="project" value="InterPro"/>
</dbReference>
<name>A0A174TIA5_BACUN</name>
<evidence type="ECO:0000313" key="2">
    <source>
        <dbReference type="Proteomes" id="UP000095788"/>
    </source>
</evidence>
<proteinExistence type="predicted"/>
<dbReference type="CDD" id="cd01029">
    <property type="entry name" value="TOPRIM_primases"/>
    <property type="match status" value="1"/>
</dbReference>
<dbReference type="SUPFAM" id="SSF57783">
    <property type="entry name" value="Zinc beta-ribbon"/>
    <property type="match status" value="1"/>
</dbReference>
<dbReference type="InterPro" id="IPR036977">
    <property type="entry name" value="DNA_primase_Znf_CHC2"/>
</dbReference>
<protein>
    <submittedName>
        <fullName evidence="1">DNA primase</fullName>
    </submittedName>
</protein>
<reference evidence="1 2" key="1">
    <citation type="submission" date="2015-09" db="EMBL/GenBank/DDBJ databases">
        <authorList>
            <consortium name="Pathogen Informatics"/>
        </authorList>
    </citation>
    <scope>NUCLEOTIDE SEQUENCE [LARGE SCALE GENOMIC DNA]</scope>
    <source>
        <strain evidence="1 2">2789STDY5834942</strain>
    </source>
</reference>
<accession>A0A174TIA5</accession>
<evidence type="ECO:0000313" key="1">
    <source>
        <dbReference type="EMBL" id="CUQ09784.1"/>
    </source>
</evidence>
<dbReference type="InterPro" id="IPR034154">
    <property type="entry name" value="TOPRIM_DnaG/twinkle"/>
</dbReference>
<dbReference type="Gene3D" id="3.90.580.10">
    <property type="entry name" value="Zinc finger, CHC2-type domain"/>
    <property type="match status" value="1"/>
</dbReference>
<organism evidence="1 2">
    <name type="scientific">Bacteroides uniformis</name>
    <dbReference type="NCBI Taxonomy" id="820"/>
    <lineage>
        <taxon>Bacteria</taxon>
        <taxon>Pseudomonadati</taxon>
        <taxon>Bacteroidota</taxon>
        <taxon>Bacteroidia</taxon>
        <taxon>Bacteroidales</taxon>
        <taxon>Bacteroidaceae</taxon>
        <taxon>Bacteroides</taxon>
    </lineage>
</organism>
<dbReference type="Proteomes" id="UP000095788">
    <property type="component" value="Unassembled WGS sequence"/>
</dbReference>
<dbReference type="AlphaFoldDB" id="A0A174TIA5"/>
<dbReference type="GO" id="GO:0003677">
    <property type="term" value="F:DNA binding"/>
    <property type="evidence" value="ECO:0007669"/>
    <property type="project" value="InterPro"/>
</dbReference>